<proteinExistence type="predicted"/>
<feature type="region of interest" description="Disordered" evidence="1">
    <location>
        <begin position="152"/>
        <end position="189"/>
    </location>
</feature>
<organism evidence="2 3">
    <name type="scientific">Aspergillus kawachii</name>
    <name type="common">White koji mold</name>
    <name type="synonym">Aspergillus awamori var. kawachi</name>
    <dbReference type="NCBI Taxonomy" id="1069201"/>
    <lineage>
        <taxon>Eukaryota</taxon>
        <taxon>Fungi</taxon>
        <taxon>Dikarya</taxon>
        <taxon>Ascomycota</taxon>
        <taxon>Pezizomycotina</taxon>
        <taxon>Eurotiomycetes</taxon>
        <taxon>Eurotiomycetidae</taxon>
        <taxon>Eurotiales</taxon>
        <taxon>Aspergillaceae</taxon>
        <taxon>Aspergillus</taxon>
        <taxon>Aspergillus subgen. Circumdati</taxon>
    </lineage>
</organism>
<dbReference type="VEuPathDB" id="FungiDB:ASPFODRAFT_65279"/>
<evidence type="ECO:0000313" key="3">
    <source>
        <dbReference type="Proteomes" id="UP000075230"/>
    </source>
</evidence>
<comment type="caution">
    <text evidence="2">The sequence shown here is derived from an EMBL/GenBank/DDBJ whole genome shotgun (WGS) entry which is preliminary data.</text>
</comment>
<protein>
    <submittedName>
        <fullName evidence="2">C6 transcription factor</fullName>
    </submittedName>
</protein>
<name>A0A146F9R8_ASPKA</name>
<dbReference type="EMBL" id="BCWF01000016">
    <property type="protein sequence ID" value="GAT22685.1"/>
    <property type="molecule type" value="Genomic_DNA"/>
</dbReference>
<dbReference type="AlphaFoldDB" id="A0A146F9R8"/>
<gene>
    <name evidence="2" type="ORF">RIB2604_01601000</name>
</gene>
<reference evidence="2 3" key="1">
    <citation type="journal article" date="2016" name="DNA Res.">
        <title>Genome sequence of Aspergillus luchuensis NBRC 4314.</title>
        <authorList>
            <person name="Yamada O."/>
            <person name="Machida M."/>
            <person name="Hosoyama A."/>
            <person name="Goto M."/>
            <person name="Takahashi T."/>
            <person name="Futagami T."/>
            <person name="Yamagata Y."/>
            <person name="Takeuchi M."/>
            <person name="Kobayashi T."/>
            <person name="Koike H."/>
            <person name="Abe K."/>
            <person name="Asai K."/>
            <person name="Arita M."/>
            <person name="Fujita N."/>
            <person name="Fukuda K."/>
            <person name="Higa K."/>
            <person name="Horikawa H."/>
            <person name="Ishikawa T."/>
            <person name="Jinno K."/>
            <person name="Kato Y."/>
            <person name="Kirimura K."/>
            <person name="Mizutani O."/>
            <person name="Nakasone K."/>
            <person name="Sano M."/>
            <person name="Shiraishi Y."/>
            <person name="Tsukahara M."/>
            <person name="Gomi K."/>
        </authorList>
    </citation>
    <scope>NUCLEOTIDE SEQUENCE [LARGE SCALE GENOMIC DNA]</scope>
    <source>
        <strain evidence="2 3">RIB 2604</strain>
    </source>
</reference>
<accession>A0A146F9R8</accession>
<evidence type="ECO:0000256" key="1">
    <source>
        <dbReference type="SAM" id="MobiDB-lite"/>
    </source>
</evidence>
<reference evidence="3" key="2">
    <citation type="submission" date="2016-02" db="EMBL/GenBank/DDBJ databases">
        <title>Genome sequencing of Aspergillus luchuensis NBRC 4314.</title>
        <authorList>
            <person name="Yamada O."/>
        </authorList>
    </citation>
    <scope>NUCLEOTIDE SEQUENCE [LARGE SCALE GENOMIC DNA]</scope>
    <source>
        <strain evidence="3">RIB 2604</strain>
    </source>
</reference>
<dbReference type="Proteomes" id="UP000075230">
    <property type="component" value="Unassembled WGS sequence"/>
</dbReference>
<feature type="compositionally biased region" description="Low complexity" evidence="1">
    <location>
        <begin position="165"/>
        <end position="176"/>
    </location>
</feature>
<evidence type="ECO:0000313" key="2">
    <source>
        <dbReference type="EMBL" id="GAT22685.1"/>
    </source>
</evidence>
<sequence length="235" mass="25640">MTARPLVFYVIQRRLDAEDKGSATVDWKEGLSQNTVAVIESCVAAARATTLIMDAAAKHNLVGTSLVIRLELSRVTSLTPSLATYGYLDGEYIFSAALLLVMVNAAFPYNAANSRAMEISINLLRNMADRGNTNLAARHSLLLELRSSIGQKSSKQGDTAGVPVTPSSTQQPTPSQNAVDHPTGEVTWTPQQDIPSMQEISFNFDVNDDPGLWEEVLGQIDIDMDTDWIENTLKK</sequence>